<comment type="caution">
    <text evidence="2">The sequence shown here is derived from an EMBL/GenBank/DDBJ whole genome shotgun (WGS) entry which is preliminary data.</text>
</comment>
<dbReference type="Gene3D" id="3.40.50.150">
    <property type="entry name" value="Vaccinia Virus protein VP39"/>
    <property type="match status" value="1"/>
</dbReference>
<dbReference type="AlphaFoldDB" id="A0A2T2YHR5"/>
<dbReference type="Pfam" id="PF05050">
    <property type="entry name" value="Methyltransf_21"/>
    <property type="match status" value="1"/>
</dbReference>
<name>A0A2T2YHR5_9BACT</name>
<dbReference type="EMBL" id="PYFT01000001">
    <property type="protein sequence ID" value="PSR55049.1"/>
    <property type="molecule type" value="Genomic_DNA"/>
</dbReference>
<gene>
    <name evidence="2" type="ORF">AHMF7605_16835</name>
</gene>
<keyword evidence="3" id="KW-1185">Reference proteome</keyword>
<dbReference type="NCBIfam" id="TIGR01444">
    <property type="entry name" value="fkbM_fam"/>
    <property type="match status" value="1"/>
</dbReference>
<feature type="domain" description="Methyltransferase FkbM" evidence="1">
    <location>
        <begin position="82"/>
        <end position="242"/>
    </location>
</feature>
<protein>
    <recommendedName>
        <fullName evidence="1">Methyltransferase FkbM domain-containing protein</fullName>
    </recommendedName>
</protein>
<proteinExistence type="predicted"/>
<sequence length="276" mass="31235">MNGLSFPVFREGAAGGRFIFFHTFAAVKAIRKLLVKLLGFEGYIRLVSKVYLQLVGAGWLAKKYPELFFLKKIIQPGFYCLDIGANLGYYSTFLSKLAGSKGKVLAVEPIPMFQQIWRDNVKASGVPNLELLPYALGGENTRIQMGTPERDGLLHHGMTKVTSSADEKYARLYEVQMKVPDELFRNLNRLDFVKCDVEGFEYPVFSHLQETLRKFRPLIQTELNGTENREGVITLLQNLGYQPYILSSTQTLVLCADAPQRAHHQGDFYFKHSLAT</sequence>
<dbReference type="InterPro" id="IPR006342">
    <property type="entry name" value="FkbM_mtfrase"/>
</dbReference>
<dbReference type="InterPro" id="IPR029063">
    <property type="entry name" value="SAM-dependent_MTases_sf"/>
</dbReference>
<dbReference type="PANTHER" id="PTHR34203:SF15">
    <property type="entry name" value="SLL1173 PROTEIN"/>
    <property type="match status" value="1"/>
</dbReference>
<dbReference type="Proteomes" id="UP000240357">
    <property type="component" value="Unassembled WGS sequence"/>
</dbReference>
<dbReference type="SUPFAM" id="SSF53335">
    <property type="entry name" value="S-adenosyl-L-methionine-dependent methyltransferases"/>
    <property type="match status" value="1"/>
</dbReference>
<evidence type="ECO:0000313" key="2">
    <source>
        <dbReference type="EMBL" id="PSR55049.1"/>
    </source>
</evidence>
<evidence type="ECO:0000313" key="3">
    <source>
        <dbReference type="Proteomes" id="UP000240357"/>
    </source>
</evidence>
<evidence type="ECO:0000259" key="1">
    <source>
        <dbReference type="Pfam" id="PF05050"/>
    </source>
</evidence>
<accession>A0A2T2YHR5</accession>
<reference evidence="2 3" key="1">
    <citation type="submission" date="2018-03" db="EMBL/GenBank/DDBJ databases">
        <title>Adhaeribacter sp. HMF7605 Genome sequencing and assembly.</title>
        <authorList>
            <person name="Kang H."/>
            <person name="Kang J."/>
            <person name="Cha I."/>
            <person name="Kim H."/>
            <person name="Joh K."/>
        </authorList>
    </citation>
    <scope>NUCLEOTIDE SEQUENCE [LARGE SCALE GENOMIC DNA]</scope>
    <source>
        <strain evidence="2 3">HMF7605</strain>
    </source>
</reference>
<dbReference type="InterPro" id="IPR052514">
    <property type="entry name" value="SAM-dependent_MTase"/>
</dbReference>
<organism evidence="2 3">
    <name type="scientific">Adhaeribacter arboris</name>
    <dbReference type="NCBI Taxonomy" id="2072846"/>
    <lineage>
        <taxon>Bacteria</taxon>
        <taxon>Pseudomonadati</taxon>
        <taxon>Bacteroidota</taxon>
        <taxon>Cytophagia</taxon>
        <taxon>Cytophagales</taxon>
        <taxon>Hymenobacteraceae</taxon>
        <taxon>Adhaeribacter</taxon>
    </lineage>
</organism>
<dbReference type="PANTHER" id="PTHR34203">
    <property type="entry name" value="METHYLTRANSFERASE, FKBM FAMILY PROTEIN"/>
    <property type="match status" value="1"/>
</dbReference>